<keyword evidence="15" id="KW-1015">Disulfide bond</keyword>
<dbReference type="Pfam" id="PF08263">
    <property type="entry name" value="LRRNT_2"/>
    <property type="match status" value="2"/>
</dbReference>
<dbReference type="Pfam" id="PF00560">
    <property type="entry name" value="LRR_1"/>
    <property type="match status" value="3"/>
</dbReference>
<keyword evidence="3" id="KW-1003">Cell membrane</keyword>
<evidence type="ECO:0000256" key="3">
    <source>
        <dbReference type="ARBA" id="ARBA00022475"/>
    </source>
</evidence>
<evidence type="ECO:0000313" key="23">
    <source>
        <dbReference type="EMBL" id="GAA0164880.1"/>
    </source>
</evidence>
<feature type="transmembrane region" description="Helical" evidence="20">
    <location>
        <begin position="506"/>
        <end position="528"/>
    </location>
</feature>
<dbReference type="GO" id="GO:0006952">
    <property type="term" value="P:defense response"/>
    <property type="evidence" value="ECO:0007669"/>
    <property type="project" value="UniProtKB-ARBA"/>
</dbReference>
<keyword evidence="10 18" id="KW-0547">Nucleotide-binding</keyword>
<keyword evidence="7 20" id="KW-0812">Transmembrane</keyword>
<evidence type="ECO:0000256" key="18">
    <source>
        <dbReference type="PROSITE-ProRule" id="PRU10141"/>
    </source>
</evidence>
<evidence type="ECO:0000256" key="14">
    <source>
        <dbReference type="ARBA" id="ARBA00023136"/>
    </source>
</evidence>
<comment type="subcellular location">
    <subcellularLocation>
        <location evidence="1">Cell membrane</location>
        <topology evidence="1">Single-pass membrane protein</topology>
    </subcellularLocation>
</comment>
<dbReference type="InterPro" id="IPR000719">
    <property type="entry name" value="Prot_kinase_dom"/>
</dbReference>
<dbReference type="AlphaFoldDB" id="A0AAV3QMT9"/>
<dbReference type="Pfam" id="PF07714">
    <property type="entry name" value="PK_Tyr_Ser-Thr"/>
    <property type="match status" value="1"/>
</dbReference>
<evidence type="ECO:0000256" key="12">
    <source>
        <dbReference type="ARBA" id="ARBA00022840"/>
    </source>
</evidence>
<comment type="similarity">
    <text evidence="2">Belongs to the protein kinase superfamily. Ser/Thr protein kinase family.</text>
</comment>
<evidence type="ECO:0000256" key="1">
    <source>
        <dbReference type="ARBA" id="ARBA00004162"/>
    </source>
</evidence>
<keyword evidence="17" id="KW-0325">Glycoprotein</keyword>
<dbReference type="Gene3D" id="3.30.200.20">
    <property type="entry name" value="Phosphorylase Kinase, domain 1"/>
    <property type="match status" value="1"/>
</dbReference>
<dbReference type="SMART" id="SM00369">
    <property type="entry name" value="LRR_TYP"/>
    <property type="match status" value="5"/>
</dbReference>
<evidence type="ECO:0000259" key="22">
    <source>
        <dbReference type="PROSITE" id="PS50011"/>
    </source>
</evidence>
<evidence type="ECO:0000256" key="19">
    <source>
        <dbReference type="SAM" id="MobiDB-lite"/>
    </source>
</evidence>
<evidence type="ECO:0000256" key="16">
    <source>
        <dbReference type="ARBA" id="ARBA00023170"/>
    </source>
</evidence>
<dbReference type="PROSITE" id="PS00108">
    <property type="entry name" value="PROTEIN_KINASE_ST"/>
    <property type="match status" value="1"/>
</dbReference>
<keyword evidence="14 20" id="KW-0472">Membrane</keyword>
<evidence type="ECO:0000256" key="21">
    <source>
        <dbReference type="SAM" id="SignalP"/>
    </source>
</evidence>
<evidence type="ECO:0000256" key="8">
    <source>
        <dbReference type="ARBA" id="ARBA00022729"/>
    </source>
</evidence>
<evidence type="ECO:0000256" key="20">
    <source>
        <dbReference type="SAM" id="Phobius"/>
    </source>
</evidence>
<dbReference type="InterPro" id="IPR032675">
    <property type="entry name" value="LRR_dom_sf"/>
</dbReference>
<protein>
    <recommendedName>
        <fullName evidence="22">Protein kinase domain-containing protein</fullName>
    </recommendedName>
</protein>
<dbReference type="PROSITE" id="PS00107">
    <property type="entry name" value="PROTEIN_KINASE_ATP"/>
    <property type="match status" value="1"/>
</dbReference>
<dbReference type="Gene3D" id="3.80.10.10">
    <property type="entry name" value="Ribonuclease Inhibitor"/>
    <property type="match status" value="2"/>
</dbReference>
<dbReference type="InterPro" id="IPR013210">
    <property type="entry name" value="LRR_N_plant-typ"/>
</dbReference>
<dbReference type="FunFam" id="1.10.510.10:FF:000468">
    <property type="entry name" value="PTI1-like tyrosine-protein kinase 3"/>
    <property type="match status" value="1"/>
</dbReference>
<feature type="binding site" evidence="18">
    <location>
        <position position="612"/>
    </location>
    <ligand>
        <name>ATP</name>
        <dbReference type="ChEBI" id="CHEBI:30616"/>
    </ligand>
</feature>
<keyword evidence="5" id="KW-0433">Leucine-rich repeat</keyword>
<dbReference type="FunFam" id="3.80.10.10:FF:000129">
    <property type="entry name" value="Leucine-rich repeat receptor-like kinase"/>
    <property type="match status" value="1"/>
</dbReference>
<dbReference type="SUPFAM" id="SSF52058">
    <property type="entry name" value="L domain-like"/>
    <property type="match status" value="2"/>
</dbReference>
<gene>
    <name evidence="23" type="ORF">LIER_39869</name>
</gene>
<dbReference type="Proteomes" id="UP001454036">
    <property type="component" value="Unassembled WGS sequence"/>
</dbReference>
<dbReference type="GO" id="GO:0051707">
    <property type="term" value="P:response to other organism"/>
    <property type="evidence" value="ECO:0007669"/>
    <property type="project" value="UniProtKB-ARBA"/>
</dbReference>
<keyword evidence="16" id="KW-0675">Receptor</keyword>
<evidence type="ECO:0000256" key="5">
    <source>
        <dbReference type="ARBA" id="ARBA00022614"/>
    </source>
</evidence>
<evidence type="ECO:0000256" key="9">
    <source>
        <dbReference type="ARBA" id="ARBA00022737"/>
    </source>
</evidence>
<dbReference type="GO" id="GO:0004674">
    <property type="term" value="F:protein serine/threonine kinase activity"/>
    <property type="evidence" value="ECO:0007669"/>
    <property type="project" value="UniProtKB-KW"/>
</dbReference>
<dbReference type="InterPro" id="IPR052422">
    <property type="entry name" value="Auxin_Ser/Thr_Kinase"/>
</dbReference>
<comment type="caution">
    <text evidence="23">The sequence shown here is derived from an EMBL/GenBank/DDBJ whole genome shotgun (WGS) entry which is preliminary data.</text>
</comment>
<keyword evidence="8 21" id="KW-0732">Signal</keyword>
<keyword evidence="12 18" id="KW-0067">ATP-binding</keyword>
<feature type="region of interest" description="Disordered" evidence="19">
    <location>
        <begin position="456"/>
        <end position="497"/>
    </location>
</feature>
<dbReference type="InterPro" id="IPR011009">
    <property type="entry name" value="Kinase-like_dom_sf"/>
</dbReference>
<evidence type="ECO:0000313" key="24">
    <source>
        <dbReference type="Proteomes" id="UP001454036"/>
    </source>
</evidence>
<evidence type="ECO:0000256" key="13">
    <source>
        <dbReference type="ARBA" id="ARBA00022989"/>
    </source>
</evidence>
<dbReference type="InterPro" id="IPR008271">
    <property type="entry name" value="Ser/Thr_kinase_AS"/>
</dbReference>
<evidence type="ECO:0000256" key="7">
    <source>
        <dbReference type="ARBA" id="ARBA00022692"/>
    </source>
</evidence>
<sequence length="920" mass="100250">MQNMQKGFCIFTLVLVSFLNIVCGLTDPGDAKVLNDFRNGIENPEVLKWPKGNDPCGPPQWQYVICSKGKVTQIQTKNLGLKGTLPGNFNKLDKLENVGLQNNFLHGTLPSFSGLSNLQFAYLGNNSFETMPSDFFNGLSSVRVLSLDNNPFNKSSGWSLPSAVGELSQLMNFSCSSCNIVGHIPDYFGELKSLSTLKLGYNRLSGEIPSAFNNSMLQVLWLNNQDGGGLSGSIDVIGSMVGLTSLWLHGNQFSGPLPDNIGTLTSLNDLNLNGNKFVGTIPPGLANMNLKMLNLNNNMFMGSIPYFKAASASFDYNSFCQPRPGDKCAPQVNALLDFLHDIGYPPILASEWTGNDPCKGRWRGISCSPDGKVTVINLQKLNLNGTLSPSLVYLDSLLEVYLGGNNLHGKIPANLSELKNLKLLDLTGNSFEPPIPNFSSSTKLIVNGNSKITGVGASSDSNGSSGGGGGDGDGDGSSTSSSGSFLGSPRSYPEDAKNHSGSKARLILLLTGSALAVVIGLFLVFLIVKRKKSNKKDAADVKFSSRDVYTHPTSGNRLGEGSSSLDNGNLACSAQVLREVTNNFAEENELGRGGFGAVYKGELVNGTQIAVKRMEAGVISSKALDEFEAEITVLSEVRHRHLVSLLGFAVEGNERLLVYEYMPEGALSRYLFKWKSLHLEPLSWRKRLIIALDVARGMEYLHSMAHQSFIHRDLKSANILLSDDFRAKVADFGLVKLAPDAERSLCTRLAGTFGYLAPEYAATGKITTKVDVFSYGVVLIELLTGLIALDDQRSEESRYLAEWFWKMKLDKQKLLAALDPVLAVKEDSYDSIFTIAELAAHCTTKDPNNRPEMGYAVNVLSLQVEKWYPGEEPVQDQSYKPPDLRDMLKLWQETDTKNFSLINEDSRGSIATKFTSTDAR</sequence>
<organism evidence="23 24">
    <name type="scientific">Lithospermum erythrorhizon</name>
    <name type="common">Purple gromwell</name>
    <name type="synonym">Lithospermum officinale var. erythrorhizon</name>
    <dbReference type="NCBI Taxonomy" id="34254"/>
    <lineage>
        <taxon>Eukaryota</taxon>
        <taxon>Viridiplantae</taxon>
        <taxon>Streptophyta</taxon>
        <taxon>Embryophyta</taxon>
        <taxon>Tracheophyta</taxon>
        <taxon>Spermatophyta</taxon>
        <taxon>Magnoliopsida</taxon>
        <taxon>eudicotyledons</taxon>
        <taxon>Gunneridae</taxon>
        <taxon>Pentapetalae</taxon>
        <taxon>asterids</taxon>
        <taxon>lamiids</taxon>
        <taxon>Boraginales</taxon>
        <taxon>Boraginaceae</taxon>
        <taxon>Boraginoideae</taxon>
        <taxon>Lithospermeae</taxon>
        <taxon>Lithospermum</taxon>
    </lineage>
</organism>
<keyword evidence="11" id="KW-0418">Kinase</keyword>
<dbReference type="GO" id="GO:0005524">
    <property type="term" value="F:ATP binding"/>
    <property type="evidence" value="ECO:0007669"/>
    <property type="project" value="UniProtKB-UniRule"/>
</dbReference>
<feature type="chain" id="PRO_5043685624" description="Protein kinase domain-containing protein" evidence="21">
    <location>
        <begin position="25"/>
        <end position="920"/>
    </location>
</feature>
<evidence type="ECO:0000256" key="11">
    <source>
        <dbReference type="ARBA" id="ARBA00022777"/>
    </source>
</evidence>
<dbReference type="FunFam" id="3.30.200.20:FF:000039">
    <property type="entry name" value="receptor-like protein kinase FERONIA"/>
    <property type="match status" value="1"/>
</dbReference>
<evidence type="ECO:0000256" key="6">
    <source>
        <dbReference type="ARBA" id="ARBA00022679"/>
    </source>
</evidence>
<evidence type="ECO:0000256" key="17">
    <source>
        <dbReference type="ARBA" id="ARBA00023180"/>
    </source>
</evidence>
<dbReference type="SUPFAM" id="SSF56112">
    <property type="entry name" value="Protein kinase-like (PK-like)"/>
    <property type="match status" value="1"/>
</dbReference>
<feature type="compositionally biased region" description="Low complexity" evidence="19">
    <location>
        <begin position="476"/>
        <end position="491"/>
    </location>
</feature>
<dbReference type="CDD" id="cd14066">
    <property type="entry name" value="STKc_IRAK"/>
    <property type="match status" value="1"/>
</dbReference>
<reference evidence="23 24" key="1">
    <citation type="submission" date="2024-01" db="EMBL/GenBank/DDBJ databases">
        <title>The complete chloroplast genome sequence of Lithospermum erythrorhizon: insights into the phylogenetic relationship among Boraginaceae species and the maternal lineages of purple gromwells.</title>
        <authorList>
            <person name="Okada T."/>
            <person name="Watanabe K."/>
        </authorList>
    </citation>
    <scope>NUCLEOTIDE SEQUENCE [LARGE SCALE GENOMIC DNA]</scope>
</reference>
<keyword evidence="13 20" id="KW-1133">Transmembrane helix</keyword>
<dbReference type="InterPro" id="IPR001245">
    <property type="entry name" value="Ser-Thr/Tyr_kinase_cat_dom"/>
</dbReference>
<keyword evidence="4" id="KW-0723">Serine/threonine-protein kinase</keyword>
<evidence type="ECO:0000256" key="15">
    <source>
        <dbReference type="ARBA" id="ARBA00023157"/>
    </source>
</evidence>
<feature type="domain" description="Protein kinase" evidence="22">
    <location>
        <begin position="584"/>
        <end position="868"/>
    </location>
</feature>
<dbReference type="GO" id="GO:0005886">
    <property type="term" value="C:plasma membrane"/>
    <property type="evidence" value="ECO:0007669"/>
    <property type="project" value="UniProtKB-SubCell"/>
</dbReference>
<dbReference type="PROSITE" id="PS50011">
    <property type="entry name" value="PROTEIN_KINASE_DOM"/>
    <property type="match status" value="1"/>
</dbReference>
<dbReference type="PANTHER" id="PTHR47986">
    <property type="entry name" value="OSJNBA0070M12.3 PROTEIN"/>
    <property type="match status" value="1"/>
</dbReference>
<proteinExistence type="inferred from homology"/>
<accession>A0AAV3QMT9</accession>
<feature type="signal peptide" evidence="21">
    <location>
        <begin position="1"/>
        <end position="24"/>
    </location>
</feature>
<dbReference type="InterPro" id="IPR017441">
    <property type="entry name" value="Protein_kinase_ATP_BS"/>
</dbReference>
<dbReference type="InterPro" id="IPR001611">
    <property type="entry name" value="Leu-rich_rpt"/>
</dbReference>
<dbReference type="SMART" id="SM00220">
    <property type="entry name" value="S_TKc"/>
    <property type="match status" value="1"/>
</dbReference>
<dbReference type="FunFam" id="3.80.10.10:FF:000190">
    <property type="entry name" value="Receptor-like kinase TMK4"/>
    <property type="match status" value="1"/>
</dbReference>
<evidence type="ECO:0000256" key="2">
    <source>
        <dbReference type="ARBA" id="ARBA00008684"/>
    </source>
</evidence>
<keyword evidence="9" id="KW-0677">Repeat</keyword>
<keyword evidence="24" id="KW-1185">Reference proteome</keyword>
<dbReference type="EMBL" id="BAABME010022048">
    <property type="protein sequence ID" value="GAA0164880.1"/>
    <property type="molecule type" value="Genomic_DNA"/>
</dbReference>
<evidence type="ECO:0000256" key="4">
    <source>
        <dbReference type="ARBA" id="ARBA00022527"/>
    </source>
</evidence>
<keyword evidence="6" id="KW-0808">Transferase</keyword>
<name>A0AAV3QMT9_LITER</name>
<dbReference type="Gene3D" id="1.10.510.10">
    <property type="entry name" value="Transferase(Phosphotransferase) domain 1"/>
    <property type="match status" value="1"/>
</dbReference>
<dbReference type="PANTHER" id="PTHR47986:SF1">
    <property type="entry name" value="OS04G0685900 PROTEIN"/>
    <property type="match status" value="1"/>
</dbReference>
<dbReference type="InterPro" id="IPR003591">
    <property type="entry name" value="Leu-rich_rpt_typical-subtyp"/>
</dbReference>
<evidence type="ECO:0000256" key="10">
    <source>
        <dbReference type="ARBA" id="ARBA00022741"/>
    </source>
</evidence>